<dbReference type="GO" id="GO:0005634">
    <property type="term" value="C:nucleus"/>
    <property type="evidence" value="ECO:0007669"/>
    <property type="project" value="UniProtKB-ARBA"/>
</dbReference>
<comment type="catalytic activity">
    <reaction evidence="14">
        <text>DNA(n) + a 2'-deoxyribonucleoside 5'-triphosphate = DNA(n+1) + diphosphate</text>
        <dbReference type="Rhea" id="RHEA:22508"/>
        <dbReference type="Rhea" id="RHEA-COMP:17339"/>
        <dbReference type="Rhea" id="RHEA-COMP:17340"/>
        <dbReference type="ChEBI" id="CHEBI:33019"/>
        <dbReference type="ChEBI" id="CHEBI:61560"/>
        <dbReference type="ChEBI" id="CHEBI:173112"/>
        <dbReference type="EC" id="2.7.7.7"/>
    </reaction>
</comment>
<dbReference type="Proteomes" id="UP000235388">
    <property type="component" value="Unassembled WGS sequence"/>
</dbReference>
<evidence type="ECO:0000256" key="7">
    <source>
        <dbReference type="ARBA" id="ARBA00022842"/>
    </source>
</evidence>
<evidence type="ECO:0000256" key="5">
    <source>
        <dbReference type="ARBA" id="ARBA00022759"/>
    </source>
</evidence>
<protein>
    <recommendedName>
        <fullName evidence="16">Integrase catalytic domain-containing protein</fullName>
    </recommendedName>
</protein>
<keyword evidence="9" id="KW-0229">DNA integration</keyword>
<dbReference type="InterPro" id="IPR012337">
    <property type="entry name" value="RNaseH-like_sf"/>
</dbReference>
<feature type="region of interest" description="Disordered" evidence="15">
    <location>
        <begin position="187"/>
        <end position="219"/>
    </location>
</feature>
<dbReference type="STRING" id="200324.A0A2N5SVF4"/>
<dbReference type="GO" id="GO:0003887">
    <property type="term" value="F:DNA-directed DNA polymerase activity"/>
    <property type="evidence" value="ECO:0007669"/>
    <property type="project" value="UniProtKB-KW"/>
</dbReference>
<feature type="domain" description="Integrase catalytic" evidence="16">
    <location>
        <begin position="1"/>
        <end position="87"/>
    </location>
</feature>
<dbReference type="GO" id="GO:0006310">
    <property type="term" value="P:DNA recombination"/>
    <property type="evidence" value="ECO:0007669"/>
    <property type="project" value="UniProtKB-KW"/>
</dbReference>
<keyword evidence="4" id="KW-0479">Metal-binding</keyword>
<keyword evidence="8" id="KW-0694">RNA-binding</keyword>
<feature type="compositionally biased region" description="Polar residues" evidence="15">
    <location>
        <begin position="191"/>
        <end position="212"/>
    </location>
</feature>
<evidence type="ECO:0000256" key="4">
    <source>
        <dbReference type="ARBA" id="ARBA00022723"/>
    </source>
</evidence>
<keyword evidence="5" id="KW-0255">Endonuclease</keyword>
<evidence type="ECO:0000256" key="1">
    <source>
        <dbReference type="ARBA" id="ARBA00022578"/>
    </source>
</evidence>
<evidence type="ECO:0000313" key="20">
    <source>
        <dbReference type="Proteomes" id="UP000235392"/>
    </source>
</evidence>
<evidence type="ECO:0000256" key="14">
    <source>
        <dbReference type="ARBA" id="ARBA00049244"/>
    </source>
</evidence>
<keyword evidence="19" id="KW-1185">Reference proteome</keyword>
<comment type="catalytic activity">
    <reaction evidence="13">
        <text>DNA(n) + a 2'-deoxyribonucleoside 5'-triphosphate = DNA(n+1) + diphosphate</text>
        <dbReference type="Rhea" id="RHEA:22508"/>
        <dbReference type="Rhea" id="RHEA-COMP:17339"/>
        <dbReference type="Rhea" id="RHEA-COMP:17340"/>
        <dbReference type="ChEBI" id="CHEBI:33019"/>
        <dbReference type="ChEBI" id="CHEBI:61560"/>
        <dbReference type="ChEBI" id="CHEBI:173112"/>
        <dbReference type="EC" id="2.7.7.49"/>
    </reaction>
</comment>
<dbReference type="GO" id="GO:0032196">
    <property type="term" value="P:transposition"/>
    <property type="evidence" value="ECO:0007669"/>
    <property type="project" value="UniProtKB-KW"/>
</dbReference>
<keyword evidence="1" id="KW-0815">Transposition</keyword>
<evidence type="ECO:0000256" key="3">
    <source>
        <dbReference type="ARBA" id="ARBA00022722"/>
    </source>
</evidence>
<dbReference type="GO" id="GO:0003964">
    <property type="term" value="F:RNA-directed DNA polymerase activity"/>
    <property type="evidence" value="ECO:0007669"/>
    <property type="project" value="UniProtKB-KW"/>
</dbReference>
<dbReference type="SUPFAM" id="SSF53098">
    <property type="entry name" value="Ribonuclease H-like"/>
    <property type="match status" value="1"/>
</dbReference>
<comment type="caution">
    <text evidence="18">The sequence shown here is derived from an EMBL/GenBank/DDBJ whole genome shotgun (WGS) entry which is preliminary data.</text>
</comment>
<name>A0A2N5SVF4_9BASI</name>
<dbReference type="InterPro" id="IPR039537">
    <property type="entry name" value="Retrotran_Ty1/copia-like"/>
</dbReference>
<dbReference type="EMBL" id="PGCI01000755">
    <property type="protein sequence ID" value="PLW17225.1"/>
    <property type="molecule type" value="Genomic_DNA"/>
</dbReference>
<keyword evidence="2" id="KW-0548">Nucleotidyltransferase</keyword>
<evidence type="ECO:0000313" key="19">
    <source>
        <dbReference type="Proteomes" id="UP000235388"/>
    </source>
</evidence>
<dbReference type="Proteomes" id="UP000235392">
    <property type="component" value="Unassembled WGS sequence"/>
</dbReference>
<dbReference type="GO" id="GO:0015074">
    <property type="term" value="P:DNA integration"/>
    <property type="evidence" value="ECO:0007669"/>
    <property type="project" value="UniProtKB-KW"/>
</dbReference>
<dbReference type="GO" id="GO:0046872">
    <property type="term" value="F:metal ion binding"/>
    <property type="evidence" value="ECO:0007669"/>
    <property type="project" value="UniProtKB-KW"/>
</dbReference>
<evidence type="ECO:0000313" key="18">
    <source>
        <dbReference type="EMBL" id="PLW17225.1"/>
    </source>
</evidence>
<proteinExistence type="predicted"/>
<keyword evidence="10" id="KW-0695">RNA-directed DNA polymerase</keyword>
<dbReference type="AlphaFoldDB" id="A0A2N5SVF4"/>
<keyword evidence="11" id="KW-0239">DNA-directed DNA polymerase</keyword>
<keyword evidence="7" id="KW-0460">Magnesium</keyword>
<dbReference type="PANTHER" id="PTHR42648:SF11">
    <property type="entry name" value="TRANSPOSON TY4-P GAG-POL POLYPROTEIN"/>
    <property type="match status" value="1"/>
</dbReference>
<dbReference type="InterPro" id="IPR001584">
    <property type="entry name" value="Integrase_cat-core"/>
</dbReference>
<evidence type="ECO:0000256" key="11">
    <source>
        <dbReference type="ARBA" id="ARBA00022932"/>
    </source>
</evidence>
<keyword evidence="12" id="KW-0233">DNA recombination</keyword>
<evidence type="ECO:0000313" key="17">
    <source>
        <dbReference type="EMBL" id="PLW12936.1"/>
    </source>
</evidence>
<dbReference type="OrthoDB" id="7691805at2759"/>
<dbReference type="PROSITE" id="PS50994">
    <property type="entry name" value="INTEGRASE"/>
    <property type="match status" value="1"/>
</dbReference>
<evidence type="ECO:0000256" key="2">
    <source>
        <dbReference type="ARBA" id="ARBA00022695"/>
    </source>
</evidence>
<keyword evidence="11" id="KW-0808">Transferase</keyword>
<evidence type="ECO:0000256" key="6">
    <source>
        <dbReference type="ARBA" id="ARBA00022801"/>
    </source>
</evidence>
<dbReference type="Gene3D" id="3.30.420.10">
    <property type="entry name" value="Ribonuclease H-like superfamily/Ribonuclease H"/>
    <property type="match status" value="1"/>
</dbReference>
<evidence type="ECO:0000256" key="9">
    <source>
        <dbReference type="ARBA" id="ARBA00022908"/>
    </source>
</evidence>
<evidence type="ECO:0000256" key="10">
    <source>
        <dbReference type="ARBA" id="ARBA00022918"/>
    </source>
</evidence>
<evidence type="ECO:0000256" key="8">
    <source>
        <dbReference type="ARBA" id="ARBA00022884"/>
    </source>
</evidence>
<dbReference type="GO" id="GO:0003723">
    <property type="term" value="F:RNA binding"/>
    <property type="evidence" value="ECO:0007669"/>
    <property type="project" value="UniProtKB-KW"/>
</dbReference>
<dbReference type="GO" id="GO:0004519">
    <property type="term" value="F:endonuclease activity"/>
    <property type="evidence" value="ECO:0007669"/>
    <property type="project" value="UniProtKB-KW"/>
</dbReference>
<dbReference type="PANTHER" id="PTHR42648">
    <property type="entry name" value="TRANSPOSASE, PUTATIVE-RELATED"/>
    <property type="match status" value="1"/>
</dbReference>
<sequence length="219" mass="25223">MATGFSEEKVLESKDRACDLLMEIILRWEQQTSKKVKILRTNNSGEFSSKVLEFFNKTHGINTKQALPYHHYQNGVIEHFNRTVADMNRTILINIEIGIRPTCKQARFFGQQAFIHVHTENRRKLDDWELEGQVVAHRNDSKGWVFLMKHSSHLVASAIVEWEEKKPPIFDPTDKLLPKTTLTKKLPPTPSNLQITDPRQVSLQENTQTQPATKPCVPV</sequence>
<organism evidence="18 20">
    <name type="scientific">Puccinia coronata f. sp. avenae</name>
    <dbReference type="NCBI Taxonomy" id="200324"/>
    <lineage>
        <taxon>Eukaryota</taxon>
        <taxon>Fungi</taxon>
        <taxon>Dikarya</taxon>
        <taxon>Basidiomycota</taxon>
        <taxon>Pucciniomycotina</taxon>
        <taxon>Pucciniomycetes</taxon>
        <taxon>Pucciniales</taxon>
        <taxon>Pucciniaceae</taxon>
        <taxon>Puccinia</taxon>
    </lineage>
</organism>
<evidence type="ECO:0000259" key="16">
    <source>
        <dbReference type="PROSITE" id="PS50994"/>
    </source>
</evidence>
<dbReference type="EMBL" id="PGCJ01000966">
    <property type="protein sequence ID" value="PLW12936.1"/>
    <property type="molecule type" value="Genomic_DNA"/>
</dbReference>
<evidence type="ECO:0000256" key="12">
    <source>
        <dbReference type="ARBA" id="ARBA00023172"/>
    </source>
</evidence>
<evidence type="ECO:0000256" key="13">
    <source>
        <dbReference type="ARBA" id="ARBA00048173"/>
    </source>
</evidence>
<dbReference type="GO" id="GO:0016787">
    <property type="term" value="F:hydrolase activity"/>
    <property type="evidence" value="ECO:0007669"/>
    <property type="project" value="UniProtKB-KW"/>
</dbReference>
<keyword evidence="6" id="KW-0378">Hydrolase</keyword>
<dbReference type="InterPro" id="IPR036397">
    <property type="entry name" value="RNaseH_sf"/>
</dbReference>
<accession>A0A2N5SVF4</accession>
<keyword evidence="3" id="KW-0540">Nuclease</keyword>
<evidence type="ECO:0000256" key="15">
    <source>
        <dbReference type="SAM" id="MobiDB-lite"/>
    </source>
</evidence>
<reference evidence="19 20" key="1">
    <citation type="submission" date="2017-11" db="EMBL/GenBank/DDBJ databases">
        <title>De novo assembly and phasing of dikaryotic genomes from two isolates of Puccinia coronata f. sp. avenae, the causal agent of oat crown rust.</title>
        <authorList>
            <person name="Miller M.E."/>
            <person name="Zhang Y."/>
            <person name="Omidvar V."/>
            <person name="Sperschneider J."/>
            <person name="Schwessinger B."/>
            <person name="Raley C."/>
            <person name="Palmer J.M."/>
            <person name="Garnica D."/>
            <person name="Upadhyaya N."/>
            <person name="Rathjen J."/>
            <person name="Taylor J.M."/>
            <person name="Park R.F."/>
            <person name="Dodds P.N."/>
            <person name="Hirsch C.D."/>
            <person name="Kianian S.F."/>
            <person name="Figueroa M."/>
        </authorList>
    </citation>
    <scope>NUCLEOTIDE SEQUENCE [LARGE SCALE GENOMIC DNA]</scope>
    <source>
        <strain evidence="17">12NC29</strain>
        <strain evidence="18">12SD80</strain>
    </source>
</reference>
<gene>
    <name evidence="17" type="ORF">PCANC_19031</name>
    <name evidence="18" type="ORF">PCASD_16483</name>
</gene>